<dbReference type="PANTHER" id="PTHR12161">
    <property type="entry name" value="IST1 FAMILY MEMBER"/>
    <property type="match status" value="1"/>
</dbReference>
<accession>A0A8S0UGC1</accession>
<feature type="region of interest" description="Disordered" evidence="2">
    <location>
        <begin position="335"/>
        <end position="369"/>
    </location>
</feature>
<dbReference type="GO" id="GO:0015031">
    <property type="term" value="P:protein transport"/>
    <property type="evidence" value="ECO:0007669"/>
    <property type="project" value="InterPro"/>
</dbReference>
<dbReference type="Gramene" id="OE9A003373T1">
    <property type="protein sequence ID" value="OE9A003373C1"/>
    <property type="gene ID" value="OE9A003373"/>
</dbReference>
<evidence type="ECO:0000256" key="2">
    <source>
        <dbReference type="SAM" id="MobiDB-lite"/>
    </source>
</evidence>
<proteinExistence type="inferred from homology"/>
<dbReference type="Pfam" id="PF03398">
    <property type="entry name" value="Ist1"/>
    <property type="match status" value="1"/>
</dbReference>
<comment type="caution">
    <text evidence="3">The sequence shown here is derived from an EMBL/GenBank/DDBJ whole genome shotgun (WGS) entry which is preliminary data.</text>
</comment>
<dbReference type="Gene3D" id="1.20.1260.60">
    <property type="entry name" value="Vacuolar protein sorting-associated protein Ist1"/>
    <property type="match status" value="1"/>
</dbReference>
<dbReference type="PANTHER" id="PTHR12161:SF16">
    <property type="entry name" value="REGULATOR OF VPS4 ACTIVITY IN THE MVB PATHWAY PROTEIN"/>
    <property type="match status" value="1"/>
</dbReference>
<evidence type="ECO:0000313" key="4">
    <source>
        <dbReference type="Proteomes" id="UP000594638"/>
    </source>
</evidence>
<organism evidence="3 4">
    <name type="scientific">Olea europaea subsp. europaea</name>
    <dbReference type="NCBI Taxonomy" id="158383"/>
    <lineage>
        <taxon>Eukaryota</taxon>
        <taxon>Viridiplantae</taxon>
        <taxon>Streptophyta</taxon>
        <taxon>Embryophyta</taxon>
        <taxon>Tracheophyta</taxon>
        <taxon>Spermatophyta</taxon>
        <taxon>Magnoliopsida</taxon>
        <taxon>eudicotyledons</taxon>
        <taxon>Gunneridae</taxon>
        <taxon>Pentapetalae</taxon>
        <taxon>asterids</taxon>
        <taxon>lamiids</taxon>
        <taxon>Lamiales</taxon>
        <taxon>Oleaceae</taxon>
        <taxon>Oleeae</taxon>
        <taxon>Olea</taxon>
    </lineage>
</organism>
<feature type="region of interest" description="Disordered" evidence="2">
    <location>
        <begin position="268"/>
        <end position="300"/>
    </location>
</feature>
<dbReference type="AlphaFoldDB" id="A0A8S0UGC1"/>
<feature type="compositionally biased region" description="Low complexity" evidence="2">
    <location>
        <begin position="344"/>
        <end position="353"/>
    </location>
</feature>
<dbReference type="EMBL" id="CACTIH010007488">
    <property type="protein sequence ID" value="CAA3014447.1"/>
    <property type="molecule type" value="Genomic_DNA"/>
</dbReference>
<evidence type="ECO:0000313" key="3">
    <source>
        <dbReference type="EMBL" id="CAA3014447.1"/>
    </source>
</evidence>
<reference evidence="3 4" key="1">
    <citation type="submission" date="2019-12" db="EMBL/GenBank/DDBJ databases">
        <authorList>
            <person name="Alioto T."/>
            <person name="Alioto T."/>
            <person name="Gomez Garrido J."/>
        </authorList>
    </citation>
    <scope>NUCLEOTIDE SEQUENCE [LARGE SCALE GENOMIC DNA]</scope>
</reference>
<protein>
    <submittedName>
        <fullName evidence="3">Spindle pole body</fullName>
    </submittedName>
</protein>
<feature type="compositionally biased region" description="Polar residues" evidence="2">
    <location>
        <begin position="416"/>
        <end position="431"/>
    </location>
</feature>
<dbReference type="Proteomes" id="UP000594638">
    <property type="component" value="Unassembled WGS sequence"/>
</dbReference>
<gene>
    <name evidence="3" type="ORF">OLEA9_A003373</name>
</gene>
<comment type="similarity">
    <text evidence="1">Belongs to the IST1 family.</text>
</comment>
<keyword evidence="4" id="KW-1185">Reference proteome</keyword>
<dbReference type="InterPro" id="IPR005061">
    <property type="entry name" value="Ist1"/>
</dbReference>
<feature type="region of interest" description="Disordered" evidence="2">
    <location>
        <begin position="382"/>
        <end position="447"/>
    </location>
</feature>
<dbReference type="OrthoDB" id="29853at2759"/>
<feature type="compositionally biased region" description="Basic and acidic residues" evidence="2">
    <location>
        <begin position="432"/>
        <end position="447"/>
    </location>
</feature>
<name>A0A8S0UGC1_OLEEU</name>
<dbReference type="InterPro" id="IPR042277">
    <property type="entry name" value="IST1-like"/>
</dbReference>
<dbReference type="FunFam" id="1.20.1260.60:FF:000002">
    <property type="entry name" value="Vacuolar protein sorting-associated protein IST1"/>
    <property type="match status" value="1"/>
</dbReference>
<evidence type="ECO:0000256" key="1">
    <source>
        <dbReference type="ARBA" id="ARBA00005536"/>
    </source>
</evidence>
<sequence>MGRKLDALLGKGFKTSKFKATLNLALSRLSVLKNQRHARCSVARSDVVEFLNLGHHDRALLRVEQVVKEQNMLDVFAVMEGYCNLLIERINLIEQEKVCPDELKEAASSLIYATTRCGEFPELQEIRAILISRYGKEFAGRAVELRNNCGVNLQIIQKLSTRTPSLENKMKVVKEIASEYSIVLQIEETPSATGVEILDSEQKNHSTLSGVSNPGENRVVQPENIERVEDLSVPVNMRKKYRDVADAAQAAFESAAYAAEAARAAVELSRSGSTDPDDPSSPNLQPRKVSPKLEFVKSKLQTNEDEQVELKYEKIHSVQNYDLENQDESLRMEQFKQRDGTQVSKSPSVSSLDSIDDNVKETNMSSDEKIQTQTLETEIVFDESDDENEPESIARSPKAYNFDSNIQDKIPEGSSRDPQYSSQKFFPFRSQTRMEMESRPENSRESFVDEIRGQGVEHLKIKKSPISVRTRRTYGR</sequence>